<dbReference type="EMBL" id="BSNG01000001">
    <property type="protein sequence ID" value="GLQ11076.1"/>
    <property type="molecule type" value="Genomic_DNA"/>
</dbReference>
<evidence type="ECO:0008006" key="6">
    <source>
        <dbReference type="Google" id="ProtNLM"/>
    </source>
</evidence>
<dbReference type="Pfam" id="PF14559">
    <property type="entry name" value="TPR_19"/>
    <property type="match status" value="1"/>
</dbReference>
<feature type="chain" id="PRO_5046303006" description="Pilus assembly protein TadD" evidence="3">
    <location>
        <begin position="30"/>
        <end position="257"/>
    </location>
</feature>
<dbReference type="Proteomes" id="UP001161406">
    <property type="component" value="Unassembled WGS sequence"/>
</dbReference>
<reference evidence="4" key="1">
    <citation type="journal article" date="2014" name="Int. J. Syst. Evol. Microbiol.">
        <title>Complete genome of a new Firmicutes species belonging to the dominant human colonic microbiota ('Ruminococcus bicirculans') reveals two chromosomes and a selective capacity to utilize plant glucans.</title>
        <authorList>
            <consortium name="NISC Comparative Sequencing Program"/>
            <person name="Wegmann U."/>
            <person name="Louis P."/>
            <person name="Goesmann A."/>
            <person name="Henrissat B."/>
            <person name="Duncan S.H."/>
            <person name="Flint H.J."/>
        </authorList>
    </citation>
    <scope>NUCLEOTIDE SEQUENCE</scope>
    <source>
        <strain evidence="4">NBRC 103855</strain>
    </source>
</reference>
<sequence>MLSSLFQRTKPLRVVLCAGAAALTISACASTRSNGPLPDYAAAPAAQAQQGLVELTARYRANPRDKATIIHYAAALRAAGQSAQAVAALEQGISHYPNDADIAIAYAKALTADGRFEQSLGVLERVIRPDAPDWNALLVKGAALDQMGRNQEARQVYGQALAMAPGEASIEANLGLSYAMTNELALAERHLRRAAQMPGANSKIRQNLALIVGLQGRFDEARTLYAAELPPDQVESNMAYMRSMLTQQNRWDAIAKG</sequence>
<evidence type="ECO:0000313" key="4">
    <source>
        <dbReference type="EMBL" id="GLQ11076.1"/>
    </source>
</evidence>
<name>A0ABQ5UHZ6_9HYPH</name>
<organism evidence="4 5">
    <name type="scientific">Devosia yakushimensis</name>
    <dbReference type="NCBI Taxonomy" id="470028"/>
    <lineage>
        <taxon>Bacteria</taxon>
        <taxon>Pseudomonadati</taxon>
        <taxon>Pseudomonadota</taxon>
        <taxon>Alphaproteobacteria</taxon>
        <taxon>Hyphomicrobiales</taxon>
        <taxon>Devosiaceae</taxon>
        <taxon>Devosia</taxon>
    </lineage>
</organism>
<gene>
    <name evidence="4" type="ORF">GCM10007913_30080</name>
</gene>
<dbReference type="SMART" id="SM00028">
    <property type="entry name" value="TPR"/>
    <property type="match status" value="4"/>
</dbReference>
<dbReference type="InterPro" id="IPR014596">
    <property type="entry name" value="UCP035836"/>
</dbReference>
<dbReference type="PANTHER" id="PTHR44943">
    <property type="entry name" value="CELLULOSE SYNTHASE OPERON PROTEIN C"/>
    <property type="match status" value="1"/>
</dbReference>
<keyword evidence="3" id="KW-0732">Signal</keyword>
<reference evidence="4" key="2">
    <citation type="submission" date="2023-01" db="EMBL/GenBank/DDBJ databases">
        <title>Draft genome sequence of Devosia yakushimensis strain NBRC 103855.</title>
        <authorList>
            <person name="Sun Q."/>
            <person name="Mori K."/>
        </authorList>
    </citation>
    <scope>NUCLEOTIDE SEQUENCE</scope>
    <source>
        <strain evidence="4">NBRC 103855</strain>
    </source>
</reference>
<dbReference type="InterPro" id="IPR019734">
    <property type="entry name" value="TPR_rpt"/>
</dbReference>
<evidence type="ECO:0000256" key="2">
    <source>
        <dbReference type="ARBA" id="ARBA00022803"/>
    </source>
</evidence>
<evidence type="ECO:0000256" key="1">
    <source>
        <dbReference type="ARBA" id="ARBA00022737"/>
    </source>
</evidence>
<keyword evidence="5" id="KW-1185">Reference proteome</keyword>
<dbReference type="Pfam" id="PF13432">
    <property type="entry name" value="TPR_16"/>
    <property type="match status" value="1"/>
</dbReference>
<dbReference type="RefSeq" id="WP_284392233.1">
    <property type="nucleotide sequence ID" value="NZ_BSNG01000001.1"/>
</dbReference>
<comment type="caution">
    <text evidence="4">The sequence shown here is derived from an EMBL/GenBank/DDBJ whole genome shotgun (WGS) entry which is preliminary data.</text>
</comment>
<proteinExistence type="predicted"/>
<dbReference type="InterPro" id="IPR051685">
    <property type="entry name" value="Ycf3/AcsC/BcsC/TPR_MFPF"/>
</dbReference>
<feature type="signal peptide" evidence="3">
    <location>
        <begin position="1"/>
        <end position="29"/>
    </location>
</feature>
<protein>
    <recommendedName>
        <fullName evidence="6">Pilus assembly protein TadD</fullName>
    </recommendedName>
</protein>
<evidence type="ECO:0000256" key="3">
    <source>
        <dbReference type="SAM" id="SignalP"/>
    </source>
</evidence>
<keyword evidence="1" id="KW-0677">Repeat</keyword>
<dbReference type="PIRSF" id="PIRSF035836">
    <property type="entry name" value="UCP035836"/>
    <property type="match status" value="1"/>
</dbReference>
<evidence type="ECO:0000313" key="5">
    <source>
        <dbReference type="Proteomes" id="UP001161406"/>
    </source>
</evidence>
<dbReference type="Gene3D" id="1.25.40.10">
    <property type="entry name" value="Tetratricopeptide repeat domain"/>
    <property type="match status" value="2"/>
</dbReference>
<keyword evidence="2" id="KW-0802">TPR repeat</keyword>
<dbReference type="SUPFAM" id="SSF48452">
    <property type="entry name" value="TPR-like"/>
    <property type="match status" value="1"/>
</dbReference>
<dbReference type="InterPro" id="IPR011990">
    <property type="entry name" value="TPR-like_helical_dom_sf"/>
</dbReference>
<dbReference type="PANTHER" id="PTHR44943:SF5">
    <property type="entry name" value="BLL7697 PROTEIN"/>
    <property type="match status" value="1"/>
</dbReference>
<accession>A0ABQ5UHZ6</accession>